<gene>
    <name evidence="1" type="ORF">DBRI1063_LOCUS10669</name>
</gene>
<organism evidence="1">
    <name type="scientific">Ditylum brightwellii</name>
    <dbReference type="NCBI Taxonomy" id="49249"/>
    <lineage>
        <taxon>Eukaryota</taxon>
        <taxon>Sar</taxon>
        <taxon>Stramenopiles</taxon>
        <taxon>Ochrophyta</taxon>
        <taxon>Bacillariophyta</taxon>
        <taxon>Mediophyceae</taxon>
        <taxon>Lithodesmiophycidae</taxon>
        <taxon>Lithodesmiales</taxon>
        <taxon>Lithodesmiaceae</taxon>
        <taxon>Ditylum</taxon>
    </lineage>
</organism>
<proteinExistence type="predicted"/>
<dbReference type="Gene3D" id="3.40.1400.10">
    <property type="entry name" value="Sugar-phosphate isomerase, RpiB/LacA/LacB"/>
    <property type="match status" value="1"/>
</dbReference>
<dbReference type="InterPro" id="IPR003500">
    <property type="entry name" value="RpiB_LacA_LacB"/>
</dbReference>
<dbReference type="GO" id="GO:0016853">
    <property type="term" value="F:isomerase activity"/>
    <property type="evidence" value="ECO:0007669"/>
    <property type="project" value="InterPro"/>
</dbReference>
<evidence type="ECO:0000313" key="1">
    <source>
        <dbReference type="EMBL" id="CAD9329261.1"/>
    </source>
</evidence>
<dbReference type="SUPFAM" id="SSF89623">
    <property type="entry name" value="Ribose/Galactose isomerase RpiB/AlsB"/>
    <property type="match status" value="1"/>
</dbReference>
<sequence>MTEPKIKVILACDGFGEDLKNTLVQHLQSNDISTKDLGCDTYYDASAKVAKEILLSKEEEAETKNVGVLVCGTGMGVGMIANKFPGIRAATCENMAAVRCARAVNDANVLCLGQLVTSAEDGKVMMDEFLKHEFIARPNLGDGGDTPAPWWNENVEDFLKGSMEGIQRVEKDALNYASS</sequence>
<dbReference type="AlphaFoldDB" id="A0A7S2ECZ7"/>
<dbReference type="InterPro" id="IPR036569">
    <property type="entry name" value="RpiB_LacA_LacB_sf"/>
</dbReference>
<dbReference type="PANTHER" id="PTHR30345:SF0">
    <property type="entry name" value="DNA DAMAGE-REPAIR_TOLERATION PROTEIN DRT102"/>
    <property type="match status" value="1"/>
</dbReference>
<name>A0A7S2ECZ7_9STRA</name>
<dbReference type="PANTHER" id="PTHR30345">
    <property type="entry name" value="RIBOSE-5-PHOSPHATE ISOMERASE B"/>
    <property type="match status" value="1"/>
</dbReference>
<accession>A0A7S2ECZ7</accession>
<evidence type="ECO:0008006" key="2">
    <source>
        <dbReference type="Google" id="ProtNLM"/>
    </source>
</evidence>
<protein>
    <recommendedName>
        <fullName evidence="2">Ribose-5-phosphate isomerase</fullName>
    </recommendedName>
</protein>
<dbReference type="EMBL" id="HBGN01016574">
    <property type="protein sequence ID" value="CAD9329261.1"/>
    <property type="molecule type" value="Transcribed_RNA"/>
</dbReference>
<dbReference type="Pfam" id="PF02502">
    <property type="entry name" value="LacAB_rpiB"/>
    <property type="match status" value="1"/>
</dbReference>
<dbReference type="NCBIfam" id="TIGR00689">
    <property type="entry name" value="rpiB_lacA_lacB"/>
    <property type="match status" value="1"/>
</dbReference>
<reference evidence="1" key="1">
    <citation type="submission" date="2021-01" db="EMBL/GenBank/DDBJ databases">
        <authorList>
            <person name="Corre E."/>
            <person name="Pelletier E."/>
            <person name="Niang G."/>
            <person name="Scheremetjew M."/>
            <person name="Finn R."/>
            <person name="Kale V."/>
            <person name="Holt S."/>
            <person name="Cochrane G."/>
            <person name="Meng A."/>
            <person name="Brown T."/>
            <person name="Cohen L."/>
        </authorList>
    </citation>
    <scope>NUCLEOTIDE SEQUENCE</scope>
    <source>
        <strain evidence="1">Pop2</strain>
    </source>
</reference>
<dbReference type="GO" id="GO:0005975">
    <property type="term" value="P:carbohydrate metabolic process"/>
    <property type="evidence" value="ECO:0007669"/>
    <property type="project" value="InterPro"/>
</dbReference>